<dbReference type="Pfam" id="PF08234">
    <property type="entry name" value="Spindle_Spc25"/>
    <property type="match status" value="1"/>
</dbReference>
<evidence type="ECO:0000256" key="3">
    <source>
        <dbReference type="ARBA" id="ARBA00022618"/>
    </source>
</evidence>
<evidence type="ECO:0000256" key="5">
    <source>
        <dbReference type="ARBA" id="ARBA00022838"/>
    </source>
</evidence>
<comment type="function">
    <text evidence="9">Acts as a component of the essential kinetochore-associated NDC80 complex, which is required for chromosome segregation and spindle checkpoint activity.</text>
</comment>
<keyword evidence="2 9" id="KW-0158">Chromosome</keyword>
<reference evidence="12" key="1">
    <citation type="submission" date="2014-04" db="EMBL/GenBank/DDBJ databases">
        <title>Evolutionary Origins and Diversification of the Mycorrhizal Mutualists.</title>
        <authorList>
            <consortium name="DOE Joint Genome Institute"/>
            <consortium name="Mycorrhizal Genomics Consortium"/>
            <person name="Kohler A."/>
            <person name="Kuo A."/>
            <person name="Nagy L.G."/>
            <person name="Floudas D."/>
            <person name="Copeland A."/>
            <person name="Barry K.W."/>
            <person name="Cichocki N."/>
            <person name="Veneault-Fourrey C."/>
            <person name="LaButti K."/>
            <person name="Lindquist E.A."/>
            <person name="Lipzen A."/>
            <person name="Lundell T."/>
            <person name="Morin E."/>
            <person name="Murat C."/>
            <person name="Riley R."/>
            <person name="Ohm R."/>
            <person name="Sun H."/>
            <person name="Tunlid A."/>
            <person name="Henrissat B."/>
            <person name="Grigoriev I.V."/>
            <person name="Hibbett D.S."/>
            <person name="Martin F."/>
        </authorList>
    </citation>
    <scope>NUCLEOTIDE SEQUENCE [LARGE SCALE GENOMIC DNA]</scope>
    <source>
        <strain evidence="12">FD-334 SS-4</strain>
    </source>
</reference>
<dbReference type="AlphaFoldDB" id="A0A0D2LH33"/>
<dbReference type="STRING" id="945553.A0A0D2LH33"/>
<dbReference type="EMBL" id="KN817526">
    <property type="protein sequence ID" value="KJA26937.1"/>
    <property type="molecule type" value="Genomic_DNA"/>
</dbReference>
<evidence type="ECO:0000313" key="11">
    <source>
        <dbReference type="EMBL" id="KJA26937.1"/>
    </source>
</evidence>
<organism evidence="11 12">
    <name type="scientific">Hypholoma sublateritium (strain FD-334 SS-4)</name>
    <dbReference type="NCBI Taxonomy" id="945553"/>
    <lineage>
        <taxon>Eukaryota</taxon>
        <taxon>Fungi</taxon>
        <taxon>Dikarya</taxon>
        <taxon>Basidiomycota</taxon>
        <taxon>Agaricomycotina</taxon>
        <taxon>Agaricomycetes</taxon>
        <taxon>Agaricomycetidae</taxon>
        <taxon>Agaricales</taxon>
        <taxon>Agaricineae</taxon>
        <taxon>Strophariaceae</taxon>
        <taxon>Hypholoma</taxon>
    </lineage>
</organism>
<dbReference type="CDD" id="cd23784">
    <property type="entry name" value="RWD_Spc25"/>
    <property type="match status" value="1"/>
</dbReference>
<dbReference type="GO" id="GO:0031262">
    <property type="term" value="C:Ndc80 complex"/>
    <property type="evidence" value="ECO:0007669"/>
    <property type="project" value="InterPro"/>
</dbReference>
<comment type="subcellular location">
    <subcellularLocation>
        <location evidence="9">Nucleus</location>
    </subcellularLocation>
    <subcellularLocation>
        <location evidence="9">Chromosome</location>
        <location evidence="9">Centromere</location>
        <location evidence="9">Kinetochore</location>
    </subcellularLocation>
</comment>
<keyword evidence="9" id="KW-0539">Nucleus</keyword>
<keyword evidence="8 9" id="KW-0137">Centromere</keyword>
<evidence type="ECO:0000313" key="12">
    <source>
        <dbReference type="Proteomes" id="UP000054270"/>
    </source>
</evidence>
<dbReference type="Proteomes" id="UP000054270">
    <property type="component" value="Unassembled WGS sequence"/>
</dbReference>
<evidence type="ECO:0000256" key="1">
    <source>
        <dbReference type="ARBA" id="ARBA00006379"/>
    </source>
</evidence>
<comment type="subunit">
    <text evidence="9">Component of the NDC80 complex.</text>
</comment>
<evidence type="ECO:0000259" key="10">
    <source>
        <dbReference type="Pfam" id="PF08234"/>
    </source>
</evidence>
<dbReference type="InterPro" id="IPR045143">
    <property type="entry name" value="Spc25"/>
</dbReference>
<dbReference type="PANTHER" id="PTHR14281">
    <property type="entry name" value="KINETOCHORE PROTEIN SPC25-RELATED"/>
    <property type="match status" value="1"/>
</dbReference>
<sequence length="249" mass="28514">MSHTLRLPQIDLSAVLAQEHPSIDLRVHTYETSTRNFLSAVMNFKNRGITTISDRRKKQATEKKKILERTHAMETETNQCKLKEIDLVAQLEREKEERKDAELSVAAFKRQLVTLGDKIATLDVDIQHYRALTENLRREKNKERSTLSSFASHVAPQSQSCEKFLACTIEGVEKDRLLARFSHLDPSDPEREASFVLDLSTEAYKVITSSPQLPSMHILIHTLNESRDIYTFFKEARAAFKLMLDPSAT</sequence>
<keyword evidence="7 9" id="KW-0131">Cell cycle</keyword>
<dbReference type="OrthoDB" id="4056921at2759"/>
<evidence type="ECO:0000256" key="9">
    <source>
        <dbReference type="RuleBase" id="RU367150"/>
    </source>
</evidence>
<keyword evidence="4 9" id="KW-0498">Mitosis</keyword>
<dbReference type="GO" id="GO:0005634">
    <property type="term" value="C:nucleus"/>
    <property type="evidence" value="ECO:0007669"/>
    <property type="project" value="UniProtKB-SubCell"/>
</dbReference>
<evidence type="ECO:0000256" key="8">
    <source>
        <dbReference type="ARBA" id="ARBA00023328"/>
    </source>
</evidence>
<proteinExistence type="inferred from homology"/>
<name>A0A0D2LH33_HYPSF</name>
<evidence type="ECO:0000256" key="2">
    <source>
        <dbReference type="ARBA" id="ARBA00022454"/>
    </source>
</evidence>
<keyword evidence="6" id="KW-0175">Coiled coil</keyword>
<keyword evidence="5 9" id="KW-0995">Kinetochore</keyword>
<evidence type="ECO:0000256" key="6">
    <source>
        <dbReference type="ARBA" id="ARBA00023054"/>
    </source>
</evidence>
<dbReference type="InterPro" id="IPR013255">
    <property type="entry name" value="Spc25_C"/>
</dbReference>
<evidence type="ECO:0000256" key="4">
    <source>
        <dbReference type="ARBA" id="ARBA00022776"/>
    </source>
</evidence>
<gene>
    <name evidence="11" type="ORF">HYPSUDRAFT_36107</name>
</gene>
<keyword evidence="3 9" id="KW-0132">Cell division</keyword>
<dbReference type="PANTHER" id="PTHR14281:SF0">
    <property type="entry name" value="KINETOCHORE PROTEIN SPC25"/>
    <property type="match status" value="1"/>
</dbReference>
<dbReference type="OMA" id="HEDQRMK"/>
<dbReference type="GO" id="GO:0051301">
    <property type="term" value="P:cell division"/>
    <property type="evidence" value="ECO:0007669"/>
    <property type="project" value="UniProtKB-UniRule"/>
</dbReference>
<dbReference type="Gene3D" id="3.30.457.50">
    <property type="entry name" value="Chromosome segregation protein Spc25"/>
    <property type="match status" value="1"/>
</dbReference>
<comment type="similarity">
    <text evidence="1 9">Belongs to the SPC25 family.</text>
</comment>
<dbReference type="GO" id="GO:0007059">
    <property type="term" value="P:chromosome segregation"/>
    <property type="evidence" value="ECO:0007669"/>
    <property type="project" value="InterPro"/>
</dbReference>
<protein>
    <recommendedName>
        <fullName evidence="9">Kinetochore protein SPC25</fullName>
    </recommendedName>
</protein>
<accession>A0A0D2LH33</accession>
<keyword evidence="12" id="KW-1185">Reference proteome</keyword>
<feature type="domain" description="Chromosome segregation protein Spc25 C-terminal" evidence="10">
    <location>
        <begin position="172"/>
        <end position="241"/>
    </location>
</feature>
<evidence type="ECO:0000256" key="7">
    <source>
        <dbReference type="ARBA" id="ARBA00023306"/>
    </source>
</evidence>